<dbReference type="CDD" id="cd18084">
    <property type="entry name" value="RsmE-like"/>
    <property type="match status" value="1"/>
</dbReference>
<keyword evidence="4 10" id="KW-0698">rRNA processing</keyword>
<dbReference type="Pfam" id="PF04452">
    <property type="entry name" value="Methyltrans_RNA"/>
    <property type="match status" value="1"/>
</dbReference>
<feature type="domain" description="Ribosomal RNA small subunit methyltransferase E methyltransferase" evidence="11">
    <location>
        <begin position="78"/>
        <end position="223"/>
    </location>
</feature>
<evidence type="ECO:0000259" key="11">
    <source>
        <dbReference type="Pfam" id="PF04452"/>
    </source>
</evidence>
<reference evidence="14" key="1">
    <citation type="submission" date="2016-12" db="EMBL/GenBank/DDBJ databases">
        <authorList>
            <person name="Varghese N."/>
            <person name="Submissions S."/>
        </authorList>
    </citation>
    <scope>NUCLEOTIDE SEQUENCE [LARGE SCALE GENOMIC DNA]</scope>
    <source>
        <strain evidence="14">DSM 13020</strain>
    </source>
</reference>
<evidence type="ECO:0000256" key="4">
    <source>
        <dbReference type="ARBA" id="ARBA00022552"/>
    </source>
</evidence>
<protein>
    <recommendedName>
        <fullName evidence="10">Ribosomal RNA small subunit methyltransferase E</fullName>
        <ecNumber evidence="10">2.1.1.193</ecNumber>
    </recommendedName>
</protein>
<comment type="function">
    <text evidence="8 10">Specifically methylates the N3 position of the uracil ring of uridine 1498 (m3U1498) in 16S rRNA. Acts on the fully assembled 30S ribosomal subunit.</text>
</comment>
<comment type="catalytic activity">
    <reaction evidence="9 10">
        <text>uridine(1498) in 16S rRNA + S-adenosyl-L-methionine = N(3)-methyluridine(1498) in 16S rRNA + S-adenosyl-L-homocysteine + H(+)</text>
        <dbReference type="Rhea" id="RHEA:42920"/>
        <dbReference type="Rhea" id="RHEA-COMP:10283"/>
        <dbReference type="Rhea" id="RHEA-COMP:10284"/>
        <dbReference type="ChEBI" id="CHEBI:15378"/>
        <dbReference type="ChEBI" id="CHEBI:57856"/>
        <dbReference type="ChEBI" id="CHEBI:59789"/>
        <dbReference type="ChEBI" id="CHEBI:65315"/>
        <dbReference type="ChEBI" id="CHEBI:74502"/>
        <dbReference type="EC" id="2.1.1.193"/>
    </reaction>
</comment>
<proteinExistence type="inferred from homology"/>
<evidence type="ECO:0000256" key="8">
    <source>
        <dbReference type="ARBA" id="ARBA00025699"/>
    </source>
</evidence>
<evidence type="ECO:0000259" key="12">
    <source>
        <dbReference type="Pfam" id="PF20260"/>
    </source>
</evidence>
<evidence type="ECO:0000256" key="5">
    <source>
        <dbReference type="ARBA" id="ARBA00022603"/>
    </source>
</evidence>
<evidence type="ECO:0000256" key="6">
    <source>
        <dbReference type="ARBA" id="ARBA00022679"/>
    </source>
</evidence>
<dbReference type="InterPro" id="IPR029028">
    <property type="entry name" value="Alpha/beta_knot_MTases"/>
</dbReference>
<dbReference type="SUPFAM" id="SSF88697">
    <property type="entry name" value="PUA domain-like"/>
    <property type="match status" value="1"/>
</dbReference>
<dbReference type="STRING" id="1121883.SAMN02745226_01427"/>
<dbReference type="EC" id="2.1.1.193" evidence="10"/>
<dbReference type="InterPro" id="IPR046886">
    <property type="entry name" value="RsmE_MTase_dom"/>
</dbReference>
<organism evidence="13 14">
    <name type="scientific">Fervidobacterium gondwanense DSM 13020</name>
    <dbReference type="NCBI Taxonomy" id="1121883"/>
    <lineage>
        <taxon>Bacteria</taxon>
        <taxon>Thermotogati</taxon>
        <taxon>Thermotogota</taxon>
        <taxon>Thermotogae</taxon>
        <taxon>Thermotogales</taxon>
        <taxon>Fervidobacteriaceae</taxon>
        <taxon>Fervidobacterium</taxon>
    </lineage>
</organism>
<dbReference type="PIRSF" id="PIRSF015601">
    <property type="entry name" value="MTase_slr0722"/>
    <property type="match status" value="1"/>
</dbReference>
<dbReference type="AlphaFoldDB" id="A0A1M7T0C0"/>
<accession>A0A1M7T0C0</accession>
<evidence type="ECO:0000256" key="10">
    <source>
        <dbReference type="PIRNR" id="PIRNR015601"/>
    </source>
</evidence>
<keyword evidence="3 10" id="KW-0963">Cytoplasm</keyword>
<evidence type="ECO:0000256" key="7">
    <source>
        <dbReference type="ARBA" id="ARBA00022691"/>
    </source>
</evidence>
<keyword evidence="5 10" id="KW-0489">Methyltransferase</keyword>
<dbReference type="EMBL" id="FRDJ01000007">
    <property type="protein sequence ID" value="SHN64203.1"/>
    <property type="molecule type" value="Genomic_DNA"/>
</dbReference>
<dbReference type="Proteomes" id="UP000184207">
    <property type="component" value="Unassembled WGS sequence"/>
</dbReference>
<gene>
    <name evidence="13" type="ORF">SAMN02745226_01427</name>
</gene>
<comment type="similarity">
    <text evidence="2 10">Belongs to the RNA methyltransferase RsmE family.</text>
</comment>
<dbReference type="GO" id="GO:0005737">
    <property type="term" value="C:cytoplasm"/>
    <property type="evidence" value="ECO:0007669"/>
    <property type="project" value="UniProtKB-SubCell"/>
</dbReference>
<feature type="domain" description="Ribosomal RNA small subunit methyltransferase E PUA-like" evidence="12">
    <location>
        <begin position="21"/>
        <end position="66"/>
    </location>
</feature>
<keyword evidence="6 10" id="KW-0808">Transferase</keyword>
<evidence type="ECO:0000256" key="9">
    <source>
        <dbReference type="ARBA" id="ARBA00047944"/>
    </source>
</evidence>
<dbReference type="Gene3D" id="3.40.1280.10">
    <property type="match status" value="1"/>
</dbReference>
<evidence type="ECO:0000313" key="14">
    <source>
        <dbReference type="Proteomes" id="UP000184207"/>
    </source>
</evidence>
<evidence type="ECO:0000256" key="1">
    <source>
        <dbReference type="ARBA" id="ARBA00004496"/>
    </source>
</evidence>
<evidence type="ECO:0000256" key="3">
    <source>
        <dbReference type="ARBA" id="ARBA00022490"/>
    </source>
</evidence>
<dbReference type="GO" id="GO:0070475">
    <property type="term" value="P:rRNA base methylation"/>
    <property type="evidence" value="ECO:0007669"/>
    <property type="project" value="TreeGrafter"/>
</dbReference>
<dbReference type="Pfam" id="PF20260">
    <property type="entry name" value="PUA_4"/>
    <property type="match status" value="1"/>
</dbReference>
<evidence type="ECO:0000313" key="13">
    <source>
        <dbReference type="EMBL" id="SHN64203.1"/>
    </source>
</evidence>
<dbReference type="NCBIfam" id="TIGR00046">
    <property type="entry name" value="RsmE family RNA methyltransferase"/>
    <property type="match status" value="1"/>
</dbReference>
<comment type="subcellular location">
    <subcellularLocation>
        <location evidence="1 10">Cytoplasm</location>
    </subcellularLocation>
</comment>
<dbReference type="Gene3D" id="2.40.240.20">
    <property type="entry name" value="Hypothetical PUA domain-like, domain 1"/>
    <property type="match status" value="1"/>
</dbReference>
<dbReference type="PANTHER" id="PTHR30027">
    <property type="entry name" value="RIBOSOMAL RNA SMALL SUBUNIT METHYLTRANSFERASE E"/>
    <property type="match status" value="1"/>
</dbReference>
<dbReference type="SUPFAM" id="SSF75217">
    <property type="entry name" value="alpha/beta knot"/>
    <property type="match status" value="1"/>
</dbReference>
<dbReference type="InterPro" id="IPR006700">
    <property type="entry name" value="RsmE"/>
</dbReference>
<dbReference type="InterPro" id="IPR015947">
    <property type="entry name" value="PUA-like_sf"/>
</dbReference>
<sequence>MGECKLPNLFYCMPKEDVVHFDEHEVTHMKVTRVKEGEVIEATDGNGGKYKVVVKKIDRNSAYGTVISYDFVPNTEGRLVLFAPSGRWERLRWTIEKAVELGVDEIYVFNNDRASRHYDDKIEKLELIVREASKQCVRYHFPVIKPVEFLDIFSLAPESTYILDFKGRKIPKRISKNIGLIAGPEGGFSQKELSILKKKFKSICLGKKILRFETAIILATGIFSMKLGKV</sequence>
<name>A0A1M7T0C0_FERGO</name>
<dbReference type="InterPro" id="IPR029026">
    <property type="entry name" value="tRNA_m1G_MTases_N"/>
</dbReference>
<keyword evidence="7 10" id="KW-0949">S-adenosyl-L-methionine</keyword>
<keyword evidence="14" id="KW-1185">Reference proteome</keyword>
<dbReference type="GO" id="GO:0070042">
    <property type="term" value="F:rRNA (uridine-N3-)-methyltransferase activity"/>
    <property type="evidence" value="ECO:0007669"/>
    <property type="project" value="TreeGrafter"/>
</dbReference>
<dbReference type="InterPro" id="IPR046887">
    <property type="entry name" value="RsmE_PUA-like"/>
</dbReference>
<dbReference type="NCBIfam" id="NF008704">
    <property type="entry name" value="PRK11713.6-3"/>
    <property type="match status" value="1"/>
</dbReference>
<dbReference type="PANTHER" id="PTHR30027:SF3">
    <property type="entry name" value="16S RRNA (URACIL(1498)-N(3))-METHYLTRANSFERASE"/>
    <property type="match status" value="1"/>
</dbReference>
<evidence type="ECO:0000256" key="2">
    <source>
        <dbReference type="ARBA" id="ARBA00005528"/>
    </source>
</evidence>